<evidence type="ECO:0000256" key="3">
    <source>
        <dbReference type="ARBA" id="ARBA00021035"/>
    </source>
</evidence>
<evidence type="ECO:0000256" key="2">
    <source>
        <dbReference type="ARBA" id="ARBA00010752"/>
    </source>
</evidence>
<evidence type="ECO:0000256" key="6">
    <source>
        <dbReference type="ARBA" id="ARBA00022695"/>
    </source>
</evidence>
<dbReference type="GO" id="GO:0003677">
    <property type="term" value="F:DNA binding"/>
    <property type="evidence" value="ECO:0007669"/>
    <property type="project" value="UniProtKB-UniRule"/>
</dbReference>
<dbReference type="PIRSF" id="PIRSF000804">
    <property type="entry name" value="DNA_pol_III_b"/>
    <property type="match status" value="1"/>
</dbReference>
<dbReference type="InterPro" id="IPR022635">
    <property type="entry name" value="DNA_polIII_beta_C"/>
</dbReference>
<feature type="domain" description="DNA polymerase III beta sliding clamp N-terminal" evidence="11">
    <location>
        <begin position="1"/>
        <end position="118"/>
    </location>
</feature>
<evidence type="ECO:0000313" key="15">
    <source>
        <dbReference type="Proteomes" id="UP000070560"/>
    </source>
</evidence>
<dbReference type="GO" id="GO:0003887">
    <property type="term" value="F:DNA-directed DNA polymerase activity"/>
    <property type="evidence" value="ECO:0007669"/>
    <property type="project" value="UniProtKB-UniRule"/>
</dbReference>
<proteinExistence type="inferred from homology"/>
<dbReference type="InterPro" id="IPR022634">
    <property type="entry name" value="DNA_polIII_beta_N"/>
</dbReference>
<keyword evidence="9" id="KW-0238">DNA-binding</keyword>
<evidence type="ECO:0000256" key="1">
    <source>
        <dbReference type="ARBA" id="ARBA00004496"/>
    </source>
</evidence>
<evidence type="ECO:0000256" key="9">
    <source>
        <dbReference type="ARBA" id="ARBA00023125"/>
    </source>
</evidence>
<dbReference type="Pfam" id="PF00712">
    <property type="entry name" value="DNA_pol3_beta"/>
    <property type="match status" value="1"/>
</dbReference>
<keyword evidence="7 10" id="KW-0235">DNA replication</keyword>
<evidence type="ECO:0000256" key="8">
    <source>
        <dbReference type="ARBA" id="ARBA00022932"/>
    </source>
</evidence>
<dbReference type="SMART" id="SM00480">
    <property type="entry name" value="POL3Bc"/>
    <property type="match status" value="1"/>
</dbReference>
<dbReference type="Pfam" id="PF02768">
    <property type="entry name" value="DNA_pol3_beta_3"/>
    <property type="match status" value="1"/>
</dbReference>
<feature type="domain" description="DNA polymerase III beta sliding clamp C-terminal" evidence="13">
    <location>
        <begin position="267"/>
        <end position="391"/>
    </location>
</feature>
<accession>A0A7U4QL28</accession>
<protein>
    <recommendedName>
        <fullName evidence="3 10">Beta sliding clamp</fullName>
    </recommendedName>
</protein>
<dbReference type="GO" id="GO:0009360">
    <property type="term" value="C:DNA polymerase III complex"/>
    <property type="evidence" value="ECO:0007669"/>
    <property type="project" value="InterPro"/>
</dbReference>
<keyword evidence="15" id="KW-1185">Reference proteome</keyword>
<comment type="similarity">
    <text evidence="2 10">Belongs to the beta sliding clamp family.</text>
</comment>
<evidence type="ECO:0000256" key="7">
    <source>
        <dbReference type="ARBA" id="ARBA00022705"/>
    </source>
</evidence>
<gene>
    <name evidence="14" type="ORF">HS1_001531</name>
</gene>
<dbReference type="PANTHER" id="PTHR30478:SF0">
    <property type="entry name" value="BETA SLIDING CLAMP"/>
    <property type="match status" value="1"/>
</dbReference>
<dbReference type="SUPFAM" id="SSF55979">
    <property type="entry name" value="DNA clamp"/>
    <property type="match status" value="3"/>
</dbReference>
<dbReference type="RefSeq" id="WP_066063223.1">
    <property type="nucleotide sequence ID" value="NZ_CP013015.1"/>
</dbReference>
<evidence type="ECO:0000256" key="10">
    <source>
        <dbReference type="PIRNR" id="PIRNR000804"/>
    </source>
</evidence>
<keyword evidence="6 10" id="KW-0548">Nucleotidyltransferase</keyword>
<reference evidence="14 15" key="1">
    <citation type="submission" date="2015-10" db="EMBL/GenBank/DDBJ databases">
        <title>Candidatus Desulfofervidus auxilii, a hydrogenotrophic sulfate-reducing bacterium involved in the thermophilic anaerobic oxidation of methane.</title>
        <authorList>
            <person name="Krukenberg V."/>
            <person name="Richter M."/>
            <person name="Wegener G."/>
        </authorList>
    </citation>
    <scope>NUCLEOTIDE SEQUENCE [LARGE SCALE GENOMIC DNA]</scope>
    <source>
        <strain evidence="14 15">HS1</strain>
    </source>
</reference>
<keyword evidence="5 10" id="KW-0808">Transferase</keyword>
<evidence type="ECO:0000259" key="13">
    <source>
        <dbReference type="Pfam" id="PF02768"/>
    </source>
</evidence>
<feature type="domain" description="DNA polymerase III beta sliding clamp central" evidence="12">
    <location>
        <begin position="130"/>
        <end position="216"/>
    </location>
</feature>
<dbReference type="InterPro" id="IPR001001">
    <property type="entry name" value="DNA_polIII_beta"/>
</dbReference>
<dbReference type="InterPro" id="IPR022637">
    <property type="entry name" value="DNA_polIII_beta_cen"/>
</dbReference>
<evidence type="ECO:0000259" key="11">
    <source>
        <dbReference type="Pfam" id="PF00712"/>
    </source>
</evidence>
<organism evidence="14 15">
    <name type="scientific">Desulfofervidus auxilii</name>
    <dbReference type="NCBI Taxonomy" id="1621989"/>
    <lineage>
        <taxon>Bacteria</taxon>
        <taxon>Pseudomonadati</taxon>
        <taxon>Thermodesulfobacteriota</taxon>
        <taxon>Candidatus Desulfofervidia</taxon>
        <taxon>Candidatus Desulfofervidales</taxon>
        <taxon>Candidatus Desulfofervidaceae</taxon>
        <taxon>Candidatus Desulfofervidus</taxon>
    </lineage>
</organism>
<dbReference type="AlphaFoldDB" id="A0A7U4QL28"/>
<evidence type="ECO:0000313" key="14">
    <source>
        <dbReference type="EMBL" id="AMM41327.1"/>
    </source>
</evidence>
<comment type="function">
    <text evidence="10">Confers DNA tethering and processivity to DNA polymerases and other proteins. Acts as a clamp, forming a ring around DNA (a reaction catalyzed by the clamp-loading complex) which diffuses in an ATP-independent manner freely and bidirectionally along dsDNA. Initially characterized for its ability to contact the catalytic subunit of DNA polymerase III (Pol III), a complex, multichain enzyme responsible for most of the replicative synthesis in bacteria; Pol III exhibits 3'-5' exonuclease proofreading activity. The beta chain is required for initiation of replication as well as for processivity of DNA replication.</text>
</comment>
<dbReference type="GO" id="GO:0006271">
    <property type="term" value="P:DNA strand elongation involved in DNA replication"/>
    <property type="evidence" value="ECO:0007669"/>
    <property type="project" value="TreeGrafter"/>
</dbReference>
<dbReference type="KEGG" id="daw:HS1_001531"/>
<evidence type="ECO:0000256" key="5">
    <source>
        <dbReference type="ARBA" id="ARBA00022679"/>
    </source>
</evidence>
<evidence type="ECO:0000256" key="4">
    <source>
        <dbReference type="ARBA" id="ARBA00022490"/>
    </source>
</evidence>
<keyword evidence="8 10" id="KW-0239">DNA-directed DNA polymerase</keyword>
<dbReference type="GO" id="GO:0005737">
    <property type="term" value="C:cytoplasm"/>
    <property type="evidence" value="ECO:0007669"/>
    <property type="project" value="UniProtKB-SubCell"/>
</dbReference>
<dbReference type="OrthoDB" id="8421503at2"/>
<dbReference type="Proteomes" id="UP000070560">
    <property type="component" value="Chromosome"/>
</dbReference>
<sequence>MEIRILREEILNPLQKVQPLIEKRSTMPILSHVLLDAKENSLDIFATDLLLAFKGTCKPIISQPGKIVVHAKALYEIIRNLNCEEIYLRENENQWLEIKGGNSFFSLASLPVEEFPSFPEIGHFNLVFISGELLNKAITKTYFSMAKEELDTHLAGLCCEKIDKKLRFVSTDRFRLTYMEIPFEDIEILQFEKNIMIPKKAVLEILRLNPRETLEIGFDNSAGVIKIPPSPAVSAPARPAGGDRQAGENGDLLYIRLMENRFPQYQHIIPEKNEYEAKIPKAPLKDILRRMNILVDEKNKVADFLFTKDKLTLFLDNPEMGKAQETLEIEVVPGRNLTKEMKFIFNISYLLDILNVLDSEIFIFGLNTAEKTPCVITGENDPGFKAFIVPIMEKKEDE</sequence>
<evidence type="ECO:0000259" key="12">
    <source>
        <dbReference type="Pfam" id="PF02767"/>
    </source>
</evidence>
<dbReference type="InterPro" id="IPR046938">
    <property type="entry name" value="DNA_clamp_sf"/>
</dbReference>
<dbReference type="GO" id="GO:0008408">
    <property type="term" value="F:3'-5' exonuclease activity"/>
    <property type="evidence" value="ECO:0007669"/>
    <property type="project" value="InterPro"/>
</dbReference>
<dbReference type="Pfam" id="PF02767">
    <property type="entry name" value="DNA_pol3_beta_2"/>
    <property type="match status" value="1"/>
</dbReference>
<dbReference type="Gene3D" id="3.10.150.10">
    <property type="entry name" value="DNA Polymerase III, subunit A, domain 2"/>
    <property type="match status" value="1"/>
</dbReference>
<comment type="subunit">
    <text evidence="10">Forms a ring-shaped head-to-tail homodimer around DNA.</text>
</comment>
<dbReference type="PANTHER" id="PTHR30478">
    <property type="entry name" value="DNA POLYMERASE III SUBUNIT BETA"/>
    <property type="match status" value="1"/>
</dbReference>
<dbReference type="NCBIfam" id="TIGR00663">
    <property type="entry name" value="dnan"/>
    <property type="match status" value="1"/>
</dbReference>
<keyword evidence="4 10" id="KW-0963">Cytoplasm</keyword>
<name>A0A7U4QL28_DESA2</name>
<dbReference type="Gene3D" id="3.70.10.10">
    <property type="match status" value="1"/>
</dbReference>
<dbReference type="CDD" id="cd00140">
    <property type="entry name" value="beta_clamp"/>
    <property type="match status" value="1"/>
</dbReference>
<dbReference type="EMBL" id="CP013015">
    <property type="protein sequence ID" value="AMM41327.1"/>
    <property type="molecule type" value="Genomic_DNA"/>
</dbReference>
<comment type="subcellular location">
    <subcellularLocation>
        <location evidence="1 10">Cytoplasm</location>
    </subcellularLocation>
</comment>